<evidence type="ECO:0000313" key="1">
    <source>
        <dbReference type="EMBL" id="MEQ2161873.1"/>
    </source>
</evidence>
<proteinExistence type="predicted"/>
<keyword evidence="2" id="KW-1185">Reference proteome</keyword>
<evidence type="ECO:0000313" key="2">
    <source>
        <dbReference type="Proteomes" id="UP001476798"/>
    </source>
</evidence>
<comment type="caution">
    <text evidence="1">The sequence shown here is derived from an EMBL/GenBank/DDBJ whole genome shotgun (WGS) entry which is preliminary data.</text>
</comment>
<dbReference type="EMBL" id="JAHRIO010010975">
    <property type="protein sequence ID" value="MEQ2161873.1"/>
    <property type="molecule type" value="Genomic_DNA"/>
</dbReference>
<dbReference type="Proteomes" id="UP001476798">
    <property type="component" value="Unassembled WGS sequence"/>
</dbReference>
<accession>A0ABV0MRZ7</accession>
<name>A0ABV0MRZ7_9TELE</name>
<organism evidence="1 2">
    <name type="scientific">Goodea atripinnis</name>
    <dbReference type="NCBI Taxonomy" id="208336"/>
    <lineage>
        <taxon>Eukaryota</taxon>
        <taxon>Metazoa</taxon>
        <taxon>Chordata</taxon>
        <taxon>Craniata</taxon>
        <taxon>Vertebrata</taxon>
        <taxon>Euteleostomi</taxon>
        <taxon>Actinopterygii</taxon>
        <taxon>Neopterygii</taxon>
        <taxon>Teleostei</taxon>
        <taxon>Neoteleostei</taxon>
        <taxon>Acanthomorphata</taxon>
        <taxon>Ovalentaria</taxon>
        <taxon>Atherinomorphae</taxon>
        <taxon>Cyprinodontiformes</taxon>
        <taxon>Goodeidae</taxon>
        <taxon>Goodea</taxon>
    </lineage>
</organism>
<gene>
    <name evidence="1" type="ORF">GOODEAATRI_014100</name>
</gene>
<sequence>MNNNGMYIKDLRVSVTDQLWEATLNAGIHTALTGSPLADLSAPWWMPCFLTTCSAVWFVTNVDRCCKFVQIIDCLGQGNYHMLIKYTDKMFLFVEAFGGGWVCVRLKCEIIHYLIN</sequence>
<reference evidence="1 2" key="1">
    <citation type="submission" date="2021-06" db="EMBL/GenBank/DDBJ databases">
        <authorList>
            <person name="Palmer J.M."/>
        </authorList>
    </citation>
    <scope>NUCLEOTIDE SEQUENCE [LARGE SCALE GENOMIC DNA]</scope>
    <source>
        <strain evidence="1 2">GA_2019</strain>
        <tissue evidence="1">Muscle</tissue>
    </source>
</reference>
<protein>
    <submittedName>
        <fullName evidence="1">Uncharacterized protein</fullName>
    </submittedName>
</protein>